<dbReference type="CDD" id="cd06260">
    <property type="entry name" value="DUF820-like"/>
    <property type="match status" value="1"/>
</dbReference>
<dbReference type="Proteomes" id="UP000199375">
    <property type="component" value="Unassembled WGS sequence"/>
</dbReference>
<reference evidence="2 3" key="1">
    <citation type="submission" date="2016-06" db="EMBL/GenBank/DDBJ databases">
        <authorList>
            <person name="Kjaerup R.B."/>
            <person name="Dalgaard T.S."/>
            <person name="Juul-Madsen H.R."/>
        </authorList>
    </citation>
    <scope>NUCLEOTIDE SEQUENCE [LARGE SCALE GENOMIC DNA]</scope>
    <source>
        <strain evidence="2 3">DSM 45626</strain>
    </source>
</reference>
<evidence type="ECO:0000259" key="1">
    <source>
        <dbReference type="Pfam" id="PF05685"/>
    </source>
</evidence>
<dbReference type="PANTHER" id="PTHR35400:SF3">
    <property type="entry name" value="SLL1072 PROTEIN"/>
    <property type="match status" value="1"/>
</dbReference>
<organism evidence="2 3">
    <name type="scientific">Micromonospora haikouensis</name>
    <dbReference type="NCBI Taxonomy" id="686309"/>
    <lineage>
        <taxon>Bacteria</taxon>
        <taxon>Bacillati</taxon>
        <taxon>Actinomycetota</taxon>
        <taxon>Actinomycetes</taxon>
        <taxon>Micromonosporales</taxon>
        <taxon>Micromonosporaceae</taxon>
        <taxon>Micromonospora</taxon>
    </lineage>
</organism>
<dbReference type="Gene3D" id="3.90.1570.10">
    <property type="entry name" value="tt1808, chain A"/>
    <property type="match status" value="1"/>
</dbReference>
<keyword evidence="2" id="KW-0255">Endonuclease</keyword>
<dbReference type="InterPro" id="IPR012296">
    <property type="entry name" value="Nuclease_put_TT1808"/>
</dbReference>
<feature type="domain" description="Putative restriction endonuclease" evidence="1">
    <location>
        <begin position="20"/>
        <end position="157"/>
    </location>
</feature>
<evidence type="ECO:0000313" key="3">
    <source>
        <dbReference type="Proteomes" id="UP000199375"/>
    </source>
</evidence>
<dbReference type="RefSeq" id="WP_077936624.1">
    <property type="nucleotide sequence ID" value="NZ_CBDRIS010000023.1"/>
</dbReference>
<dbReference type="EMBL" id="FMCW01000001">
    <property type="protein sequence ID" value="SCE64792.1"/>
    <property type="molecule type" value="Genomic_DNA"/>
</dbReference>
<dbReference type="AlphaFoldDB" id="A0A1C4TZA7"/>
<dbReference type="InterPro" id="IPR011335">
    <property type="entry name" value="Restrct_endonuc-II-like"/>
</dbReference>
<sequence>MTAAPILPERHEWTVDDLGDLPKDLPYELINGRLIVPSPTPLHQFVCARVMFALELHCPDDFFVSMDQSLSIDRRNEPRPDVVVIRVEKANRSPVPVQDALLAVEVISPDSTIRDRHEKVRLYANAGVGAYWVIDPLREKITFTELLLSPKGGYEPSVETDGLVTIDRPWKVTLDLPAWSQRRQEVLARTKK</sequence>
<keyword evidence="2" id="KW-0378">Hydrolase</keyword>
<keyword evidence="2" id="KW-0540">Nuclease</keyword>
<protein>
    <submittedName>
        <fullName evidence="2">Endonuclease, Uma2 family (Restriction endonuclease fold)</fullName>
    </submittedName>
</protein>
<dbReference type="GO" id="GO:0004519">
    <property type="term" value="F:endonuclease activity"/>
    <property type="evidence" value="ECO:0007669"/>
    <property type="project" value="UniProtKB-KW"/>
</dbReference>
<name>A0A1C4TZA7_9ACTN</name>
<dbReference type="SUPFAM" id="SSF52980">
    <property type="entry name" value="Restriction endonuclease-like"/>
    <property type="match status" value="1"/>
</dbReference>
<accession>A0A1C4TZA7</accession>
<dbReference type="InterPro" id="IPR008538">
    <property type="entry name" value="Uma2"/>
</dbReference>
<proteinExistence type="predicted"/>
<evidence type="ECO:0000313" key="2">
    <source>
        <dbReference type="EMBL" id="SCE64792.1"/>
    </source>
</evidence>
<gene>
    <name evidence="2" type="ORF">GA0070558_101273</name>
</gene>
<dbReference type="PANTHER" id="PTHR35400">
    <property type="entry name" value="SLR1083 PROTEIN"/>
    <property type="match status" value="1"/>
</dbReference>
<dbReference type="Pfam" id="PF05685">
    <property type="entry name" value="Uma2"/>
    <property type="match status" value="1"/>
</dbReference>